<evidence type="ECO:0000313" key="2">
    <source>
        <dbReference type="EMBL" id="TWP35579.1"/>
    </source>
</evidence>
<proteinExistence type="predicted"/>
<feature type="transmembrane region" description="Helical" evidence="1">
    <location>
        <begin position="354"/>
        <end position="374"/>
    </location>
</feature>
<feature type="transmembrane region" description="Helical" evidence="1">
    <location>
        <begin position="289"/>
        <end position="311"/>
    </location>
</feature>
<keyword evidence="3" id="KW-1185">Reference proteome</keyword>
<comment type="caution">
    <text evidence="2">The sequence shown here is derived from an EMBL/GenBank/DDBJ whole genome shotgun (WGS) entry which is preliminary data.</text>
</comment>
<protein>
    <submittedName>
        <fullName evidence="2">Low temperature requirement protein A</fullName>
    </submittedName>
</protein>
<dbReference type="EMBL" id="VCQV01000018">
    <property type="protein sequence ID" value="TWP35579.1"/>
    <property type="molecule type" value="Genomic_DNA"/>
</dbReference>
<organism evidence="2 3">
    <name type="scientific">Leekyejoonella antrihumi</name>
    <dbReference type="NCBI Taxonomy" id="1660198"/>
    <lineage>
        <taxon>Bacteria</taxon>
        <taxon>Bacillati</taxon>
        <taxon>Actinomycetota</taxon>
        <taxon>Actinomycetes</taxon>
        <taxon>Micrococcales</taxon>
        <taxon>Dermacoccaceae</taxon>
        <taxon>Leekyejoonella</taxon>
    </lineage>
</organism>
<keyword evidence="1" id="KW-0472">Membrane</keyword>
<dbReference type="OrthoDB" id="7698234at2"/>
<feature type="transmembrane region" description="Helical" evidence="1">
    <location>
        <begin position="159"/>
        <end position="179"/>
    </location>
</feature>
<feature type="transmembrane region" description="Helical" evidence="1">
    <location>
        <begin position="323"/>
        <end position="342"/>
    </location>
</feature>
<feature type="transmembrane region" description="Helical" evidence="1">
    <location>
        <begin position="185"/>
        <end position="204"/>
    </location>
</feature>
<dbReference type="AlphaFoldDB" id="A0A563DZN2"/>
<feature type="transmembrane region" description="Helical" evidence="1">
    <location>
        <begin position="43"/>
        <end position="62"/>
    </location>
</feature>
<feature type="transmembrane region" description="Helical" evidence="1">
    <location>
        <begin position="250"/>
        <end position="268"/>
    </location>
</feature>
<dbReference type="InterPro" id="IPR010640">
    <property type="entry name" value="Low_temperature_requirement_A"/>
</dbReference>
<feature type="transmembrane region" description="Helical" evidence="1">
    <location>
        <begin position="128"/>
        <end position="147"/>
    </location>
</feature>
<dbReference type="RefSeq" id="WP_146317285.1">
    <property type="nucleotide sequence ID" value="NZ_VCQV01000018.1"/>
</dbReference>
<name>A0A563DZN2_9MICO</name>
<evidence type="ECO:0000256" key="1">
    <source>
        <dbReference type="SAM" id="Phobius"/>
    </source>
</evidence>
<sequence>MPVARRKATISRASAAAFGRYFWQPPRAHGDVVPGREVSFLELFYDLVYVVVVSQVAAQLGADVTWAGLGRFAVVFGLIWIAWVNGAVYHDLHGRSEGRTRTYVFLQMVVLGVLAIFTRQSAAGDGRAFAVVYCVFLLLLAWLWYAVTRQDDPVYRPRTTPYLVGVVASAVVVGASALLPGEARLVAWACVVAGWLGSVVLLDWRNGATRDTSINASESMIERFDLFTIIVLGEVVVGVVDGLAGAHRSPTTIITGILGLGIGFAYWWSYFDFVGGRRVRSARGAVSRWLVGHLVVTMTIAATGGVMVSVIEHASSGGLPPAAPMVLSSSVAAGVLALVLISTSLDDWVDLAPIYRPVSLALGAAVLAALLLGWVAPAPWLQILALTGMLGAVWLYGILTWFAFTHLDAEPPDQ</sequence>
<feature type="transmembrane region" description="Helical" evidence="1">
    <location>
        <begin position="102"/>
        <end position="122"/>
    </location>
</feature>
<dbReference type="Pfam" id="PF06772">
    <property type="entry name" value="LtrA"/>
    <property type="match status" value="1"/>
</dbReference>
<feature type="transmembrane region" description="Helical" evidence="1">
    <location>
        <begin position="224"/>
        <end position="244"/>
    </location>
</feature>
<accession>A0A563DZN2</accession>
<reference evidence="2 3" key="2">
    <citation type="submission" date="2019-08" db="EMBL/GenBank/DDBJ databases">
        <title>Jejuicoccus antrihumi gen. nov., sp. nov., a new member of the family Dermacoccaceae isolated from a cave.</title>
        <authorList>
            <person name="Schumann P."/>
            <person name="Kim I.S."/>
        </authorList>
    </citation>
    <scope>NUCLEOTIDE SEQUENCE [LARGE SCALE GENOMIC DNA]</scope>
    <source>
        <strain evidence="2 3">C5-26</strain>
    </source>
</reference>
<dbReference type="PANTHER" id="PTHR36840:SF1">
    <property type="entry name" value="BLL5714 PROTEIN"/>
    <property type="match status" value="1"/>
</dbReference>
<gene>
    <name evidence="2" type="ORF">FGL98_13445</name>
</gene>
<feature type="transmembrane region" description="Helical" evidence="1">
    <location>
        <begin position="380"/>
        <end position="404"/>
    </location>
</feature>
<evidence type="ECO:0000313" key="3">
    <source>
        <dbReference type="Proteomes" id="UP000320244"/>
    </source>
</evidence>
<dbReference type="PANTHER" id="PTHR36840">
    <property type="entry name" value="BLL5714 PROTEIN"/>
    <property type="match status" value="1"/>
</dbReference>
<dbReference type="Proteomes" id="UP000320244">
    <property type="component" value="Unassembled WGS sequence"/>
</dbReference>
<keyword evidence="1" id="KW-1133">Transmembrane helix</keyword>
<reference evidence="2 3" key="1">
    <citation type="submission" date="2019-05" db="EMBL/GenBank/DDBJ databases">
        <authorList>
            <person name="Lee S.D."/>
        </authorList>
    </citation>
    <scope>NUCLEOTIDE SEQUENCE [LARGE SCALE GENOMIC DNA]</scope>
    <source>
        <strain evidence="2 3">C5-26</strain>
    </source>
</reference>
<feature type="transmembrane region" description="Helical" evidence="1">
    <location>
        <begin position="68"/>
        <end position="90"/>
    </location>
</feature>
<keyword evidence="1" id="KW-0812">Transmembrane</keyword>